<dbReference type="Proteomes" id="UP000091918">
    <property type="component" value="Unassembled WGS sequence"/>
</dbReference>
<gene>
    <name evidence="1" type="ORF">ACJ72_01913</name>
</gene>
<proteinExistence type="predicted"/>
<dbReference type="EMBL" id="LGUA01000143">
    <property type="protein sequence ID" value="OAX83713.1"/>
    <property type="molecule type" value="Genomic_DNA"/>
</dbReference>
<protein>
    <submittedName>
        <fullName evidence="1">Uncharacterized protein</fullName>
    </submittedName>
</protein>
<accession>A0A1B7P3X8</accession>
<evidence type="ECO:0000313" key="2">
    <source>
        <dbReference type="Proteomes" id="UP000091918"/>
    </source>
</evidence>
<reference evidence="1 2" key="1">
    <citation type="submission" date="2015-07" db="EMBL/GenBank/DDBJ databases">
        <title>Emmonsia species relationships and genome sequence.</title>
        <authorList>
            <person name="Cuomo C.A."/>
            <person name="Schwartz I.S."/>
            <person name="Kenyon C."/>
            <person name="de Hoog G.S."/>
            <person name="Govender N.P."/>
            <person name="Botha A."/>
            <person name="Moreno L."/>
            <person name="de Vries M."/>
            <person name="Munoz J.F."/>
            <person name="Stielow J.B."/>
        </authorList>
    </citation>
    <scope>NUCLEOTIDE SEQUENCE [LARGE SCALE GENOMIC DNA]</scope>
    <source>
        <strain evidence="1 2">CBS 136260</strain>
    </source>
</reference>
<comment type="caution">
    <text evidence="1">The sequence shown here is derived from an EMBL/GenBank/DDBJ whole genome shotgun (WGS) entry which is preliminary data.</text>
</comment>
<name>A0A1B7P3X8_9EURO</name>
<evidence type="ECO:0000313" key="1">
    <source>
        <dbReference type="EMBL" id="OAX83713.1"/>
    </source>
</evidence>
<organism evidence="1 2">
    <name type="scientific">Emergomyces africanus</name>
    <dbReference type="NCBI Taxonomy" id="1955775"/>
    <lineage>
        <taxon>Eukaryota</taxon>
        <taxon>Fungi</taxon>
        <taxon>Dikarya</taxon>
        <taxon>Ascomycota</taxon>
        <taxon>Pezizomycotina</taxon>
        <taxon>Eurotiomycetes</taxon>
        <taxon>Eurotiomycetidae</taxon>
        <taxon>Onygenales</taxon>
        <taxon>Ajellomycetaceae</taxon>
        <taxon>Emergomyces</taxon>
    </lineage>
</organism>
<keyword evidence="2" id="KW-1185">Reference proteome</keyword>
<dbReference type="AlphaFoldDB" id="A0A1B7P3X8"/>
<sequence length="112" mass="12371">MNQFPVSAAVLFTARLRQFLQNQIDSIPTTPPGRAYLILGLAAGWIPVDTTSKDGLTQEPECQVPRQATDGGLNALNLDDIDCLFWQFPHPALRCMIRFHENVHSTGGQTAH</sequence>